<evidence type="ECO:0000256" key="2">
    <source>
        <dbReference type="ARBA" id="ARBA00022730"/>
    </source>
</evidence>
<dbReference type="HOGENOM" id="CLU_037562_3_1_6"/>
<evidence type="ECO:0000256" key="6">
    <source>
        <dbReference type="HAMAP-Rule" id="MF_01369"/>
    </source>
</evidence>
<dbReference type="PANTHER" id="PTHR11620">
    <property type="entry name" value="60S RIBOSOMAL PROTEIN L23A"/>
    <property type="match status" value="1"/>
</dbReference>
<dbReference type="Pfam" id="PF00276">
    <property type="entry name" value="Ribosomal_L23"/>
    <property type="match status" value="1"/>
</dbReference>
<dbReference type="NCBIfam" id="NF004359">
    <property type="entry name" value="PRK05738.1-3"/>
    <property type="match status" value="1"/>
</dbReference>
<name>I3CIM1_9GAMM</name>
<dbReference type="OrthoDB" id="9793353at2"/>
<evidence type="ECO:0000313" key="8">
    <source>
        <dbReference type="Proteomes" id="UP000005744"/>
    </source>
</evidence>
<keyword evidence="5 6" id="KW-0687">Ribonucleoprotein</keyword>
<dbReference type="InterPro" id="IPR013025">
    <property type="entry name" value="Ribosomal_uL23-like"/>
</dbReference>
<keyword evidence="2 6" id="KW-0699">rRNA-binding</keyword>
<evidence type="ECO:0000313" key="7">
    <source>
        <dbReference type="EMBL" id="EIJ43464.1"/>
    </source>
</evidence>
<dbReference type="STRING" id="395493.BegalDRAFT_2622"/>
<dbReference type="SUPFAM" id="SSF54189">
    <property type="entry name" value="Ribosomal proteins S24e, L23 and L15e"/>
    <property type="match status" value="1"/>
</dbReference>
<keyword evidence="8" id="KW-1185">Reference proteome</keyword>
<proteinExistence type="inferred from homology"/>
<dbReference type="InterPro" id="IPR012677">
    <property type="entry name" value="Nucleotide-bd_a/b_plait_sf"/>
</dbReference>
<keyword evidence="3 6" id="KW-0694">RNA-binding</keyword>
<dbReference type="GO" id="GO:1990904">
    <property type="term" value="C:ribonucleoprotein complex"/>
    <property type="evidence" value="ECO:0007669"/>
    <property type="project" value="UniProtKB-KW"/>
</dbReference>
<dbReference type="GO" id="GO:0019843">
    <property type="term" value="F:rRNA binding"/>
    <property type="evidence" value="ECO:0007669"/>
    <property type="project" value="UniProtKB-UniRule"/>
</dbReference>
<comment type="subunit">
    <text evidence="6">Part of the 50S ribosomal subunit. Contacts protein L29, and trigger factor when it is bound to the ribosome.</text>
</comment>
<dbReference type="GO" id="GO:0006412">
    <property type="term" value="P:translation"/>
    <property type="evidence" value="ECO:0007669"/>
    <property type="project" value="UniProtKB-UniRule"/>
</dbReference>
<comment type="similarity">
    <text evidence="1 6">Belongs to the universal ribosomal protein uL23 family.</text>
</comment>
<keyword evidence="4 6" id="KW-0689">Ribosomal protein</keyword>
<gene>
    <name evidence="6" type="primary">rplW</name>
    <name evidence="7" type="ORF">BegalDRAFT_2622</name>
</gene>
<dbReference type="Gene3D" id="3.30.70.330">
    <property type="match status" value="1"/>
</dbReference>
<dbReference type="AlphaFoldDB" id="I3CIM1"/>
<organism evidence="7 8">
    <name type="scientific">Beggiatoa alba B18LD</name>
    <dbReference type="NCBI Taxonomy" id="395493"/>
    <lineage>
        <taxon>Bacteria</taxon>
        <taxon>Pseudomonadati</taxon>
        <taxon>Pseudomonadota</taxon>
        <taxon>Gammaproteobacteria</taxon>
        <taxon>Thiotrichales</taxon>
        <taxon>Thiotrichaceae</taxon>
        <taxon>Beggiatoa</taxon>
    </lineage>
</organism>
<sequence>MNKARLMQVLLAPHISEKATQATDKNQQYVFQVLPTATKQEIKEAVELLFNVKVTNVQTVCAKGKRKNFGRTRGKRSDWKKAYVGLQEGFDINFSGN</sequence>
<accession>I3CIM1</accession>
<evidence type="ECO:0000256" key="4">
    <source>
        <dbReference type="ARBA" id="ARBA00022980"/>
    </source>
</evidence>
<dbReference type="Proteomes" id="UP000005744">
    <property type="component" value="Unassembled WGS sequence"/>
</dbReference>
<dbReference type="RefSeq" id="WP_002690657.1">
    <property type="nucleotide sequence ID" value="NZ_JH600070.1"/>
</dbReference>
<evidence type="ECO:0000256" key="1">
    <source>
        <dbReference type="ARBA" id="ARBA00006700"/>
    </source>
</evidence>
<dbReference type="eggNOG" id="COG0089">
    <property type="taxonomic scope" value="Bacteria"/>
</dbReference>
<dbReference type="NCBIfam" id="NF004363">
    <property type="entry name" value="PRK05738.2-4"/>
    <property type="match status" value="1"/>
</dbReference>
<dbReference type="HAMAP" id="MF_01369_B">
    <property type="entry name" value="Ribosomal_uL23_B"/>
    <property type="match status" value="1"/>
</dbReference>
<evidence type="ECO:0000256" key="3">
    <source>
        <dbReference type="ARBA" id="ARBA00022884"/>
    </source>
</evidence>
<dbReference type="GO" id="GO:0003735">
    <property type="term" value="F:structural constituent of ribosome"/>
    <property type="evidence" value="ECO:0007669"/>
    <property type="project" value="InterPro"/>
</dbReference>
<comment type="function">
    <text evidence="6">One of the early assembly proteins it binds 23S rRNA. One of the proteins that surrounds the polypeptide exit tunnel on the outside of the ribosome. Forms the main docking site for trigger factor binding to the ribosome.</text>
</comment>
<evidence type="ECO:0000256" key="5">
    <source>
        <dbReference type="ARBA" id="ARBA00023274"/>
    </source>
</evidence>
<reference evidence="7 8" key="1">
    <citation type="submission" date="2011-11" db="EMBL/GenBank/DDBJ databases">
        <title>Improved High-Quality Draft sequence of Beggiatoa alba B18lD.</title>
        <authorList>
            <consortium name="US DOE Joint Genome Institute"/>
            <person name="Lucas S."/>
            <person name="Han J."/>
            <person name="Lapidus A."/>
            <person name="Cheng J.-F."/>
            <person name="Goodwin L."/>
            <person name="Pitluck S."/>
            <person name="Peters L."/>
            <person name="Mikhailova N."/>
            <person name="Held B."/>
            <person name="Detter J.C."/>
            <person name="Han C."/>
            <person name="Tapia R."/>
            <person name="Land M."/>
            <person name="Hauser L."/>
            <person name="Kyrpides N."/>
            <person name="Ivanova N."/>
            <person name="Pagani I."/>
            <person name="Samuel K."/>
            <person name="Teske A."/>
            <person name="Mueller J."/>
            <person name="Woyke T."/>
        </authorList>
    </citation>
    <scope>NUCLEOTIDE SEQUENCE [LARGE SCALE GENOMIC DNA]</scope>
    <source>
        <strain evidence="7 8">B18LD</strain>
    </source>
</reference>
<dbReference type="GO" id="GO:0005840">
    <property type="term" value="C:ribosome"/>
    <property type="evidence" value="ECO:0007669"/>
    <property type="project" value="UniProtKB-KW"/>
</dbReference>
<dbReference type="FunFam" id="3.30.70.330:FF:000001">
    <property type="entry name" value="50S ribosomal protein L23"/>
    <property type="match status" value="1"/>
</dbReference>
<protein>
    <recommendedName>
        <fullName evidence="6">Large ribosomal subunit protein uL23</fullName>
    </recommendedName>
</protein>
<dbReference type="EMBL" id="JH600070">
    <property type="protein sequence ID" value="EIJ43464.1"/>
    <property type="molecule type" value="Genomic_DNA"/>
</dbReference>
<dbReference type="InterPro" id="IPR012678">
    <property type="entry name" value="Ribosomal_uL23/eL15/eS24_sf"/>
</dbReference>